<evidence type="ECO:0000256" key="1">
    <source>
        <dbReference type="SAM" id="MobiDB-lite"/>
    </source>
</evidence>
<gene>
    <name evidence="2" type="ORF">R3P38DRAFT_873133</name>
</gene>
<feature type="compositionally biased region" description="Polar residues" evidence="1">
    <location>
        <begin position="156"/>
        <end position="170"/>
    </location>
</feature>
<comment type="caution">
    <text evidence="2">The sequence shown here is derived from an EMBL/GenBank/DDBJ whole genome shotgun (WGS) entry which is preliminary data.</text>
</comment>
<feature type="region of interest" description="Disordered" evidence="1">
    <location>
        <begin position="153"/>
        <end position="265"/>
    </location>
</feature>
<proteinExistence type="predicted"/>
<evidence type="ECO:0000313" key="3">
    <source>
        <dbReference type="Proteomes" id="UP001362999"/>
    </source>
</evidence>
<reference evidence="2 3" key="1">
    <citation type="journal article" date="2024" name="J Genomics">
        <title>Draft genome sequencing and assembly of Favolaschia claudopus CIRM-BRFM 2984 isolated from oak limbs.</title>
        <authorList>
            <person name="Navarro D."/>
            <person name="Drula E."/>
            <person name="Chaduli D."/>
            <person name="Cazenave R."/>
            <person name="Ahrendt S."/>
            <person name="Wang J."/>
            <person name="Lipzen A."/>
            <person name="Daum C."/>
            <person name="Barry K."/>
            <person name="Grigoriev I.V."/>
            <person name="Favel A."/>
            <person name="Rosso M.N."/>
            <person name="Martin F."/>
        </authorList>
    </citation>
    <scope>NUCLEOTIDE SEQUENCE [LARGE SCALE GENOMIC DNA]</scope>
    <source>
        <strain evidence="2 3">CIRM-BRFM 2984</strain>
    </source>
</reference>
<evidence type="ECO:0000313" key="2">
    <source>
        <dbReference type="EMBL" id="KAK6966802.1"/>
    </source>
</evidence>
<sequence length="265" mass="27858">MPALHSSSDPLLTLSRIASVSCACINSNCLSIWIRGISFTTTTALHNDDPINAIYHERPSVLISASLGILHTSFCAVIMRCGVSPRLPSCPVLLGHLASSARGGIVLALVAGCSNLSCFRSPPLIARWGQRVSSTAIRRNIAVSSPFAKDRAGVTSHYQSPGSSRCSSFHFSGGERARGGRGRGARLASRQRALQVIAGGTRKRSHSSVNSTPLSDPSPPRTPVLPAYNAAPMLAAPSAGCPLPAPRARNREGSFGSRVTQRGKL</sequence>
<name>A0AAV9Z0V5_9AGAR</name>
<dbReference type="EMBL" id="JAWWNJ010000255">
    <property type="protein sequence ID" value="KAK6966802.1"/>
    <property type="molecule type" value="Genomic_DNA"/>
</dbReference>
<dbReference type="Proteomes" id="UP001362999">
    <property type="component" value="Unassembled WGS sequence"/>
</dbReference>
<organism evidence="2 3">
    <name type="scientific">Favolaschia claudopus</name>
    <dbReference type="NCBI Taxonomy" id="2862362"/>
    <lineage>
        <taxon>Eukaryota</taxon>
        <taxon>Fungi</taxon>
        <taxon>Dikarya</taxon>
        <taxon>Basidiomycota</taxon>
        <taxon>Agaricomycotina</taxon>
        <taxon>Agaricomycetes</taxon>
        <taxon>Agaricomycetidae</taxon>
        <taxon>Agaricales</taxon>
        <taxon>Marasmiineae</taxon>
        <taxon>Mycenaceae</taxon>
        <taxon>Favolaschia</taxon>
    </lineage>
</organism>
<accession>A0AAV9Z0V5</accession>
<dbReference type="AlphaFoldDB" id="A0AAV9Z0V5"/>
<protein>
    <submittedName>
        <fullName evidence="2">Uncharacterized protein</fullName>
    </submittedName>
</protein>
<keyword evidence="3" id="KW-1185">Reference proteome</keyword>
<feature type="compositionally biased region" description="Low complexity" evidence="1">
    <location>
        <begin position="185"/>
        <end position="195"/>
    </location>
</feature>